<dbReference type="PANTHER" id="PTHR43811:SF19">
    <property type="entry name" value="39 KDA FK506-BINDING NUCLEAR PROTEIN"/>
    <property type="match status" value="1"/>
</dbReference>
<dbReference type="SUPFAM" id="SSF54534">
    <property type="entry name" value="FKBP-like"/>
    <property type="match status" value="1"/>
</dbReference>
<sequence>MMNFKRNTLLILSILILAVGCNKPEKLSTTDGVEYYLLASDNGEAFVQNDYGTFYIKMVDSNDSVLIDSDEVGMLPIKIDSASLKKRGSLFSILKEIKVGDSIRTTLSASEVFTKGFRQPLSDDMQPNDRITVFATAKEKYDSAGFMAWQQEMRQEMIEKMQKEAEAQKGVDEDIIKQYLTENNINADSTESGLFYVITEEGDGPKPEAGQTVQVNYVGKLLNGKVFDTSIKEVAQENDLYDERREPYSPLEFPIGKGRVIKGWDEGISLLNVGSKATLIIPSYLAYGPRGAGGDIGPNEVLVFDVELVGVK</sequence>
<reference evidence="8" key="1">
    <citation type="submission" date="2021-01" db="EMBL/GenBank/DDBJ databases">
        <title>Marivirga sp. nov., isolated from intertidal surface sediments.</title>
        <authorList>
            <person name="Zhang M."/>
        </authorList>
    </citation>
    <scope>NUCLEOTIDE SEQUENCE</scope>
    <source>
        <strain evidence="8">SM1354</strain>
    </source>
</reference>
<dbReference type="GO" id="GO:0003755">
    <property type="term" value="F:peptidyl-prolyl cis-trans isomerase activity"/>
    <property type="evidence" value="ECO:0007669"/>
    <property type="project" value="UniProtKB-UniRule"/>
</dbReference>
<comment type="caution">
    <text evidence="8">The sequence shown here is derived from an EMBL/GenBank/DDBJ whole genome shotgun (WGS) entry which is preliminary data.</text>
</comment>
<evidence type="ECO:0000313" key="9">
    <source>
        <dbReference type="Proteomes" id="UP000642920"/>
    </source>
</evidence>
<keyword evidence="9" id="KW-1185">Reference proteome</keyword>
<evidence type="ECO:0000259" key="7">
    <source>
        <dbReference type="PROSITE" id="PS50059"/>
    </source>
</evidence>
<evidence type="ECO:0000256" key="2">
    <source>
        <dbReference type="ARBA" id="ARBA00006577"/>
    </source>
</evidence>
<evidence type="ECO:0000256" key="4">
    <source>
        <dbReference type="ARBA" id="ARBA00023235"/>
    </source>
</evidence>
<dbReference type="EMBL" id="JAERQG010000001">
    <property type="protein sequence ID" value="MBL0764269.1"/>
    <property type="molecule type" value="Genomic_DNA"/>
</dbReference>
<dbReference type="Proteomes" id="UP000642920">
    <property type="component" value="Unassembled WGS sequence"/>
</dbReference>
<dbReference type="EC" id="5.2.1.8" evidence="6"/>
<accession>A0A937DIX4</accession>
<dbReference type="Pfam" id="PF00254">
    <property type="entry name" value="FKBP_C"/>
    <property type="match status" value="1"/>
</dbReference>
<evidence type="ECO:0000256" key="5">
    <source>
        <dbReference type="PROSITE-ProRule" id="PRU00277"/>
    </source>
</evidence>
<organism evidence="8 9">
    <name type="scientific">Marivirga atlantica</name>
    <dbReference type="NCBI Taxonomy" id="1548457"/>
    <lineage>
        <taxon>Bacteria</taxon>
        <taxon>Pseudomonadati</taxon>
        <taxon>Bacteroidota</taxon>
        <taxon>Cytophagia</taxon>
        <taxon>Cytophagales</taxon>
        <taxon>Marivirgaceae</taxon>
        <taxon>Marivirga</taxon>
    </lineage>
</organism>
<dbReference type="PANTHER" id="PTHR43811">
    <property type="entry name" value="FKBP-TYPE PEPTIDYL-PROLYL CIS-TRANS ISOMERASE FKPA"/>
    <property type="match status" value="1"/>
</dbReference>
<evidence type="ECO:0000256" key="6">
    <source>
        <dbReference type="RuleBase" id="RU003915"/>
    </source>
</evidence>
<proteinExistence type="inferred from homology"/>
<dbReference type="AlphaFoldDB" id="A0A937DIX4"/>
<evidence type="ECO:0000256" key="3">
    <source>
        <dbReference type="ARBA" id="ARBA00023110"/>
    </source>
</evidence>
<feature type="domain" description="PPIase FKBP-type" evidence="7">
    <location>
        <begin position="210"/>
        <end position="312"/>
    </location>
</feature>
<evidence type="ECO:0000256" key="1">
    <source>
        <dbReference type="ARBA" id="ARBA00000971"/>
    </source>
</evidence>
<dbReference type="PROSITE" id="PS51257">
    <property type="entry name" value="PROKAR_LIPOPROTEIN"/>
    <property type="match status" value="1"/>
</dbReference>
<dbReference type="InterPro" id="IPR046357">
    <property type="entry name" value="PPIase_dom_sf"/>
</dbReference>
<keyword evidence="3 5" id="KW-0697">Rotamase</keyword>
<comment type="catalytic activity">
    <reaction evidence="1 5 6">
        <text>[protein]-peptidylproline (omega=180) = [protein]-peptidylproline (omega=0)</text>
        <dbReference type="Rhea" id="RHEA:16237"/>
        <dbReference type="Rhea" id="RHEA-COMP:10747"/>
        <dbReference type="Rhea" id="RHEA-COMP:10748"/>
        <dbReference type="ChEBI" id="CHEBI:83833"/>
        <dbReference type="ChEBI" id="CHEBI:83834"/>
        <dbReference type="EC" id="5.2.1.8"/>
    </reaction>
</comment>
<dbReference type="PROSITE" id="PS50059">
    <property type="entry name" value="FKBP_PPIASE"/>
    <property type="match status" value="1"/>
</dbReference>
<gene>
    <name evidence="8" type="ORF">JKP34_03335</name>
</gene>
<dbReference type="InterPro" id="IPR001179">
    <property type="entry name" value="PPIase_FKBP_dom"/>
</dbReference>
<dbReference type="RefSeq" id="WP_201917693.1">
    <property type="nucleotide sequence ID" value="NZ_JAERQG010000001.1"/>
</dbReference>
<dbReference type="Gene3D" id="3.10.50.40">
    <property type="match status" value="1"/>
</dbReference>
<comment type="similarity">
    <text evidence="2 6">Belongs to the FKBP-type PPIase family.</text>
</comment>
<name>A0A937DIX4_9BACT</name>
<keyword evidence="4 5" id="KW-0413">Isomerase</keyword>
<protein>
    <recommendedName>
        <fullName evidence="6">Peptidyl-prolyl cis-trans isomerase</fullName>
        <ecNumber evidence="6">5.2.1.8</ecNumber>
    </recommendedName>
</protein>
<evidence type="ECO:0000313" key="8">
    <source>
        <dbReference type="EMBL" id="MBL0764269.1"/>
    </source>
</evidence>